<dbReference type="AlphaFoldDB" id="A0A1I7WES7"/>
<sequence length="158" mass="17625">MVVEGSSKQLIFSVSPSPSNVFNAAFTVSTGSRDDVAFNSHHIIVSLKARSRRDSNSRYWIQSPGEIRTRVTGFKVQGVNRYTTGPMVVEASSKQLFFSVSPSPSNVFNGIILLNYPTSHNPNYRDDVAFNSHHIIVSLKARSRRDSNSRYWIQSPGC</sequence>
<keyword evidence="1" id="KW-1185">Reference proteome</keyword>
<proteinExistence type="predicted"/>
<evidence type="ECO:0000313" key="1">
    <source>
        <dbReference type="Proteomes" id="UP000095283"/>
    </source>
</evidence>
<protein>
    <submittedName>
        <fullName evidence="2">Lectin_legB domain-containing protein</fullName>
    </submittedName>
</protein>
<name>A0A1I7WES7_HETBA</name>
<dbReference type="WBParaSite" id="Hba_03474">
    <property type="protein sequence ID" value="Hba_03474"/>
    <property type="gene ID" value="Hba_03474"/>
</dbReference>
<dbReference type="Proteomes" id="UP000095283">
    <property type="component" value="Unplaced"/>
</dbReference>
<evidence type="ECO:0000313" key="2">
    <source>
        <dbReference type="WBParaSite" id="Hba_03474"/>
    </source>
</evidence>
<accession>A0A1I7WES7</accession>
<organism evidence="1 2">
    <name type="scientific">Heterorhabditis bacteriophora</name>
    <name type="common">Entomopathogenic nematode worm</name>
    <dbReference type="NCBI Taxonomy" id="37862"/>
    <lineage>
        <taxon>Eukaryota</taxon>
        <taxon>Metazoa</taxon>
        <taxon>Ecdysozoa</taxon>
        <taxon>Nematoda</taxon>
        <taxon>Chromadorea</taxon>
        <taxon>Rhabditida</taxon>
        <taxon>Rhabditina</taxon>
        <taxon>Rhabditomorpha</taxon>
        <taxon>Strongyloidea</taxon>
        <taxon>Heterorhabditidae</taxon>
        <taxon>Heterorhabditis</taxon>
    </lineage>
</organism>
<reference evidence="2" key="1">
    <citation type="submission" date="2016-11" db="UniProtKB">
        <authorList>
            <consortium name="WormBaseParasite"/>
        </authorList>
    </citation>
    <scope>IDENTIFICATION</scope>
</reference>